<accession>A0ABY7FHB9</accession>
<organism evidence="5 6">
    <name type="scientific">Mya arenaria</name>
    <name type="common">Soft-shell clam</name>
    <dbReference type="NCBI Taxonomy" id="6604"/>
    <lineage>
        <taxon>Eukaryota</taxon>
        <taxon>Metazoa</taxon>
        <taxon>Spiralia</taxon>
        <taxon>Lophotrochozoa</taxon>
        <taxon>Mollusca</taxon>
        <taxon>Bivalvia</taxon>
        <taxon>Autobranchia</taxon>
        <taxon>Heteroconchia</taxon>
        <taxon>Euheterodonta</taxon>
        <taxon>Imparidentia</taxon>
        <taxon>Neoheterodontei</taxon>
        <taxon>Myida</taxon>
        <taxon>Myoidea</taxon>
        <taxon>Myidae</taxon>
        <taxon>Mya</taxon>
    </lineage>
</organism>
<feature type="repeat" description="WD" evidence="4">
    <location>
        <begin position="330"/>
        <end position="361"/>
    </location>
</feature>
<dbReference type="PROSITE" id="PS50082">
    <property type="entry name" value="WD_REPEATS_2"/>
    <property type="match status" value="3"/>
</dbReference>
<proteinExistence type="inferred from homology"/>
<feature type="repeat" description="WD" evidence="4">
    <location>
        <begin position="384"/>
        <end position="412"/>
    </location>
</feature>
<evidence type="ECO:0000256" key="2">
    <source>
        <dbReference type="ARBA" id="ARBA00022737"/>
    </source>
</evidence>
<dbReference type="Proteomes" id="UP001164746">
    <property type="component" value="Chromosome 12"/>
</dbReference>
<keyword evidence="1 4" id="KW-0853">WD repeat</keyword>
<evidence type="ECO:0000313" key="5">
    <source>
        <dbReference type="EMBL" id="WAR21465.1"/>
    </source>
</evidence>
<dbReference type="PANTHER" id="PTHR19856:SF0">
    <property type="entry name" value="WD REPEAT-CONTAINING PROTEIN 1"/>
    <property type="match status" value="1"/>
</dbReference>
<protein>
    <submittedName>
        <fullName evidence="5">WDR1-like protein</fullName>
    </submittedName>
</protein>
<feature type="repeat" description="WD" evidence="4">
    <location>
        <begin position="179"/>
        <end position="210"/>
    </location>
</feature>
<dbReference type="InterPro" id="IPR011047">
    <property type="entry name" value="Quinoprotein_ADH-like_sf"/>
</dbReference>
<reference evidence="5" key="1">
    <citation type="submission" date="2022-11" db="EMBL/GenBank/DDBJ databases">
        <title>Centuries of genome instability and evolution in soft-shell clam transmissible cancer (bioRxiv).</title>
        <authorList>
            <person name="Hart S.F.M."/>
            <person name="Yonemitsu M.A."/>
            <person name="Giersch R.M."/>
            <person name="Beal B.F."/>
            <person name="Arriagada G."/>
            <person name="Davis B.W."/>
            <person name="Ostrander E.A."/>
            <person name="Goff S.P."/>
            <person name="Metzger M.J."/>
        </authorList>
    </citation>
    <scope>NUCLEOTIDE SEQUENCE</scope>
    <source>
        <strain evidence="5">MELC-2E11</strain>
        <tissue evidence="5">Siphon/mantle</tissue>
    </source>
</reference>
<dbReference type="Pfam" id="PF00400">
    <property type="entry name" value="WD40"/>
    <property type="match status" value="4"/>
</dbReference>
<dbReference type="PROSITE" id="PS50294">
    <property type="entry name" value="WD_REPEATS_REGION"/>
    <property type="match status" value="2"/>
</dbReference>
<dbReference type="InterPro" id="IPR001680">
    <property type="entry name" value="WD40_rpt"/>
</dbReference>
<sequence>MSKPELRCVFASMPKTERGKFIVLGADRKGQNFLYANGTNIYIRDINVRIWDTVNPEHVLKKEFHVQGGPIKDISWSEDNTKIAVAGEGRERCCKVITSDSGNTVGEIGGHTGTVNAIAFRPVRPFRIVSAGEDMRSQLYKGPPFKYEKDCKDHTNFVNCVRYSPTGDVYITGGADGQVAFSPDGKEVLTVSGDKTAKIWNVESREEVTKFELGKELGDMLVSCVWSGDNIIVVLLKGYINYLDRNNPSTPIKTLRGHNKLITAMTPSTDRSKVFTTSLEAVSAKSNAVVVVNKGNVMFQQEVKFGPTCADISPDKTTVAFGGKGEHNHFTKQTAKIFSLDWAPNSQYFATGSLDGSFVVWCLSTVFGKEQVCSRMDAHKKCSVSSLAWLSDNTIITASNDCTIKQWDIKFA</sequence>
<dbReference type="InterPro" id="IPR015943">
    <property type="entry name" value="WD40/YVTN_repeat-like_dom_sf"/>
</dbReference>
<dbReference type="PANTHER" id="PTHR19856">
    <property type="entry name" value="WD-REPEATCONTAINING PROTEIN WDR1"/>
    <property type="match status" value="1"/>
</dbReference>
<dbReference type="InterPro" id="IPR019775">
    <property type="entry name" value="WD40_repeat_CS"/>
</dbReference>
<dbReference type="SUPFAM" id="SSF50998">
    <property type="entry name" value="Quinoprotein alcohol dehydrogenase-like"/>
    <property type="match status" value="1"/>
</dbReference>
<comment type="similarity">
    <text evidence="3">Belongs to the WD repeat AIP1 family.</text>
</comment>
<evidence type="ECO:0000256" key="4">
    <source>
        <dbReference type="PROSITE-ProRule" id="PRU00221"/>
    </source>
</evidence>
<keyword evidence="6" id="KW-1185">Reference proteome</keyword>
<dbReference type="Gene3D" id="2.130.10.10">
    <property type="entry name" value="YVTN repeat-like/Quinoprotein amine dehydrogenase"/>
    <property type="match status" value="3"/>
</dbReference>
<dbReference type="PROSITE" id="PS00678">
    <property type="entry name" value="WD_REPEATS_1"/>
    <property type="match status" value="1"/>
</dbReference>
<dbReference type="SMART" id="SM00320">
    <property type="entry name" value="WD40"/>
    <property type="match status" value="6"/>
</dbReference>
<evidence type="ECO:0000313" key="6">
    <source>
        <dbReference type="Proteomes" id="UP001164746"/>
    </source>
</evidence>
<dbReference type="SUPFAM" id="SSF50978">
    <property type="entry name" value="WD40 repeat-like"/>
    <property type="match status" value="1"/>
</dbReference>
<name>A0ABY7FHB9_MYAAR</name>
<dbReference type="InterPro" id="IPR036322">
    <property type="entry name" value="WD40_repeat_dom_sf"/>
</dbReference>
<evidence type="ECO:0000256" key="1">
    <source>
        <dbReference type="ARBA" id="ARBA00022574"/>
    </source>
</evidence>
<dbReference type="EMBL" id="CP111023">
    <property type="protein sequence ID" value="WAR21465.1"/>
    <property type="molecule type" value="Genomic_DNA"/>
</dbReference>
<gene>
    <name evidence="5" type="ORF">MAR_015439</name>
</gene>
<keyword evidence="2" id="KW-0677">Repeat</keyword>
<evidence type="ECO:0000256" key="3">
    <source>
        <dbReference type="ARBA" id="ARBA00038366"/>
    </source>
</evidence>